<gene>
    <name evidence="1" type="ORF">DY251_19560</name>
</gene>
<evidence type="ECO:0000313" key="1">
    <source>
        <dbReference type="EMBL" id="RFC63980.1"/>
    </source>
</evidence>
<dbReference type="AlphaFoldDB" id="A0A371X420"/>
<sequence length="212" mass="23058">MEAAAVNEKPVKLGDMMVSGAPPAKLIKAAAVIAEALHPNFERLSLRSRDSCVLSSLAVRDFLFKIGFRSAEVVPVVFVIRADQDGKELHSLGIGDPYDKGVDAAGRWSGHMVARLPDEGFLIDTTLFQAARPQWPALPGMVLLPLAPSGQPVFGLSRISGFEMTADDGRAVVGMWLEQPRNKRWRGAPDTGKRRREPVVGALVERFGSWSN</sequence>
<protein>
    <submittedName>
        <fullName evidence="1">Uncharacterized protein</fullName>
    </submittedName>
</protein>
<evidence type="ECO:0000313" key="2">
    <source>
        <dbReference type="Proteomes" id="UP000262379"/>
    </source>
</evidence>
<dbReference type="EMBL" id="QURN01000020">
    <property type="protein sequence ID" value="RFC63980.1"/>
    <property type="molecule type" value="Genomic_DNA"/>
</dbReference>
<comment type="caution">
    <text evidence="1">The sequence shown here is derived from an EMBL/GenBank/DDBJ whole genome shotgun (WGS) entry which is preliminary data.</text>
</comment>
<keyword evidence="2" id="KW-1185">Reference proteome</keyword>
<proteinExistence type="predicted"/>
<name>A0A371X420_9HYPH</name>
<accession>A0A371X420</accession>
<dbReference type="Proteomes" id="UP000262379">
    <property type="component" value="Unassembled WGS sequence"/>
</dbReference>
<organism evidence="1 2">
    <name type="scientific">Mesorhizobium denitrificans</name>
    <dbReference type="NCBI Taxonomy" id="2294114"/>
    <lineage>
        <taxon>Bacteria</taxon>
        <taxon>Pseudomonadati</taxon>
        <taxon>Pseudomonadota</taxon>
        <taxon>Alphaproteobacteria</taxon>
        <taxon>Hyphomicrobiales</taxon>
        <taxon>Phyllobacteriaceae</taxon>
        <taxon>Mesorhizobium</taxon>
    </lineage>
</organism>
<reference evidence="2" key="1">
    <citation type="submission" date="2018-08" db="EMBL/GenBank/DDBJ databases">
        <authorList>
            <person name="Im W.T."/>
        </authorList>
    </citation>
    <scope>NUCLEOTIDE SEQUENCE [LARGE SCALE GENOMIC DNA]</scope>
    <source>
        <strain evidence="2">LA-28</strain>
    </source>
</reference>